<feature type="signal peptide" evidence="2">
    <location>
        <begin position="1"/>
        <end position="23"/>
    </location>
</feature>
<accession>A0A0D9XSH3</accession>
<dbReference type="HOGENOM" id="CLU_102808_4_1_1"/>
<keyword evidence="4" id="KW-1185">Reference proteome</keyword>
<dbReference type="AlphaFoldDB" id="A0A0D9XSH3"/>
<dbReference type="Gramene" id="LPERR11G11900.1">
    <property type="protein sequence ID" value="LPERR11G11900.1"/>
    <property type="gene ID" value="LPERR11G11900"/>
</dbReference>
<dbReference type="Pfam" id="PF24068">
    <property type="entry name" value="TPD1_C"/>
    <property type="match status" value="1"/>
</dbReference>
<name>A0A0D9XSH3_9ORYZ</name>
<dbReference type="EnsemblPlants" id="LPERR11G11900.1">
    <property type="protein sequence ID" value="LPERR11G11900.1"/>
    <property type="gene ID" value="LPERR11G11900"/>
</dbReference>
<dbReference type="GO" id="GO:0001709">
    <property type="term" value="P:cell fate determination"/>
    <property type="evidence" value="ECO:0007669"/>
    <property type="project" value="TreeGrafter"/>
</dbReference>
<dbReference type="InterPro" id="IPR040361">
    <property type="entry name" value="TPD1"/>
</dbReference>
<evidence type="ECO:0000256" key="2">
    <source>
        <dbReference type="SAM" id="SignalP"/>
    </source>
</evidence>
<reference evidence="3" key="3">
    <citation type="submission" date="2015-04" db="UniProtKB">
        <authorList>
            <consortium name="EnsemblPlants"/>
        </authorList>
    </citation>
    <scope>IDENTIFICATION</scope>
</reference>
<reference evidence="3 4" key="1">
    <citation type="submission" date="2012-08" db="EMBL/GenBank/DDBJ databases">
        <title>Oryza genome evolution.</title>
        <authorList>
            <person name="Wing R.A."/>
        </authorList>
    </citation>
    <scope>NUCLEOTIDE SEQUENCE</scope>
</reference>
<reference evidence="4" key="2">
    <citation type="submission" date="2013-12" db="EMBL/GenBank/DDBJ databases">
        <authorList>
            <person name="Yu Y."/>
            <person name="Lee S."/>
            <person name="de Baynast K."/>
            <person name="Wissotski M."/>
            <person name="Liu L."/>
            <person name="Talag J."/>
            <person name="Goicoechea J."/>
            <person name="Angelova A."/>
            <person name="Jetty R."/>
            <person name="Kudrna D."/>
            <person name="Golser W."/>
            <person name="Rivera L."/>
            <person name="Zhang J."/>
            <person name="Wing R."/>
        </authorList>
    </citation>
    <scope>NUCLEOTIDE SEQUENCE</scope>
</reference>
<keyword evidence="1 2" id="KW-0732">Signal</keyword>
<organism evidence="3 4">
    <name type="scientific">Leersia perrieri</name>
    <dbReference type="NCBI Taxonomy" id="77586"/>
    <lineage>
        <taxon>Eukaryota</taxon>
        <taxon>Viridiplantae</taxon>
        <taxon>Streptophyta</taxon>
        <taxon>Embryophyta</taxon>
        <taxon>Tracheophyta</taxon>
        <taxon>Spermatophyta</taxon>
        <taxon>Magnoliopsida</taxon>
        <taxon>Liliopsida</taxon>
        <taxon>Poales</taxon>
        <taxon>Poaceae</taxon>
        <taxon>BOP clade</taxon>
        <taxon>Oryzoideae</taxon>
        <taxon>Oryzeae</taxon>
        <taxon>Oryzinae</taxon>
        <taxon>Leersia</taxon>
    </lineage>
</organism>
<dbReference type="PANTHER" id="PTHR33184">
    <property type="entry name" value="PROTEIN TAPETUM DETERMINANT 1-LIKE-RELATED"/>
    <property type="match status" value="1"/>
</dbReference>
<evidence type="ECO:0000313" key="4">
    <source>
        <dbReference type="Proteomes" id="UP000032180"/>
    </source>
</evidence>
<proteinExistence type="predicted"/>
<dbReference type="PANTHER" id="PTHR33184:SF27">
    <property type="entry name" value="PUTATIVE-RELATED"/>
    <property type="match status" value="1"/>
</dbReference>
<protein>
    <submittedName>
        <fullName evidence="3">Uncharacterized protein</fullName>
    </submittedName>
</protein>
<dbReference type="eggNOG" id="ENOG502S7JS">
    <property type="taxonomic scope" value="Eukaryota"/>
</dbReference>
<evidence type="ECO:0000313" key="3">
    <source>
        <dbReference type="EnsemblPlants" id="LPERR11G11900.1"/>
    </source>
</evidence>
<evidence type="ECO:0000256" key="1">
    <source>
        <dbReference type="ARBA" id="ARBA00022729"/>
    </source>
</evidence>
<dbReference type="STRING" id="77586.A0A0D9XSH3"/>
<feature type="chain" id="PRO_5002350249" evidence="2">
    <location>
        <begin position="24"/>
        <end position="137"/>
    </location>
</feature>
<dbReference type="Proteomes" id="UP000032180">
    <property type="component" value="Chromosome 11"/>
</dbReference>
<sequence>MEVKLLMIFFACLLSCISNRGEAASCSVESIVVTQRATGVWAHGQPEYAVTVSNTCGCAQSDVQLACDGFKTTLSVDPSKLRQSDDGKLCLLNGGDPVVQGHDVTFSYAWMPKFEFTPVSSTVNCSIGDMMDGFVRS</sequence>